<organism evidence="2 3">
    <name type="scientific">Tegillarca granosa</name>
    <name type="common">Malaysian cockle</name>
    <name type="synonym">Anadara granosa</name>
    <dbReference type="NCBI Taxonomy" id="220873"/>
    <lineage>
        <taxon>Eukaryota</taxon>
        <taxon>Metazoa</taxon>
        <taxon>Spiralia</taxon>
        <taxon>Lophotrochozoa</taxon>
        <taxon>Mollusca</taxon>
        <taxon>Bivalvia</taxon>
        <taxon>Autobranchia</taxon>
        <taxon>Pteriomorphia</taxon>
        <taxon>Arcoida</taxon>
        <taxon>Arcoidea</taxon>
        <taxon>Arcidae</taxon>
        <taxon>Tegillarca</taxon>
    </lineage>
</organism>
<feature type="domain" description="BMERB" evidence="1">
    <location>
        <begin position="1"/>
        <end position="133"/>
    </location>
</feature>
<gene>
    <name evidence="2" type="ORF">KUTeg_003393</name>
</gene>
<evidence type="ECO:0000313" key="2">
    <source>
        <dbReference type="EMBL" id="KAJ8318302.1"/>
    </source>
</evidence>
<proteinExistence type="predicted"/>
<comment type="caution">
    <text evidence="2">The sequence shown here is derived from an EMBL/GenBank/DDBJ whole genome shotgun (WGS) entry which is preliminary data.</text>
</comment>
<reference evidence="2 3" key="1">
    <citation type="submission" date="2022-12" db="EMBL/GenBank/DDBJ databases">
        <title>Chromosome-level genome of Tegillarca granosa.</title>
        <authorList>
            <person name="Kim J."/>
        </authorList>
    </citation>
    <scope>NUCLEOTIDE SEQUENCE [LARGE SCALE GENOMIC DNA]</scope>
    <source>
        <strain evidence="2">Teg-2019</strain>
        <tissue evidence="2">Adductor muscle</tissue>
    </source>
</reference>
<dbReference type="EMBL" id="JARBDR010000214">
    <property type="protein sequence ID" value="KAJ8318302.1"/>
    <property type="molecule type" value="Genomic_DNA"/>
</dbReference>
<dbReference type="PANTHER" id="PTHR23167:SF46">
    <property type="entry name" value="EPS15 HOMOLOGY DOMAIN CONTAINING PROTEIN-BINDING PROTEIN 1, ISOFORM F"/>
    <property type="match status" value="1"/>
</dbReference>
<dbReference type="SMART" id="SM01203">
    <property type="entry name" value="DUF3585"/>
    <property type="match status" value="1"/>
</dbReference>
<dbReference type="PROSITE" id="PS51848">
    <property type="entry name" value="BMERB"/>
    <property type="match status" value="1"/>
</dbReference>
<dbReference type="InterPro" id="IPR022735">
    <property type="entry name" value="bMERB_dom"/>
</dbReference>
<dbReference type="Pfam" id="PF12130">
    <property type="entry name" value="bMERB_dom"/>
    <property type="match status" value="1"/>
</dbReference>
<dbReference type="Proteomes" id="UP001217089">
    <property type="component" value="Unassembled WGS sequence"/>
</dbReference>
<keyword evidence="3" id="KW-1185">Reference proteome</keyword>
<evidence type="ECO:0000313" key="3">
    <source>
        <dbReference type="Proteomes" id="UP001217089"/>
    </source>
</evidence>
<dbReference type="InterPro" id="IPR050540">
    <property type="entry name" value="F-actin_Monoox_Mical"/>
</dbReference>
<accession>A0ABQ9FNV1</accession>
<dbReference type="PANTHER" id="PTHR23167">
    <property type="entry name" value="CALPONIN HOMOLOGY DOMAIN-CONTAINING PROTEIN DDB_G0272472-RELATED"/>
    <property type="match status" value="1"/>
</dbReference>
<name>A0ABQ9FNV1_TEGGR</name>
<sequence>MADKQRLSPLEIQEQLVDIDERLTKLEVRGRQLEDSIRKDDSDLDSTVELIDDTAQEDTEDETQMIEWFKSRQQELEDEQHEIDQRVRHLMSIPESEKTEEEKQEEEHLLQKLIDTVNQRSLIVDSQDEDRIR</sequence>
<protein>
    <recommendedName>
        <fullName evidence="1">BMERB domain-containing protein</fullName>
    </recommendedName>
</protein>
<evidence type="ECO:0000259" key="1">
    <source>
        <dbReference type="PROSITE" id="PS51848"/>
    </source>
</evidence>